<dbReference type="CDD" id="cd18092">
    <property type="entry name" value="SpoU-like_TrmH"/>
    <property type="match status" value="1"/>
</dbReference>
<feature type="binding site" evidence="7">
    <location>
        <position position="151"/>
    </location>
    <ligand>
        <name>S-adenosyl-L-methionine</name>
        <dbReference type="ChEBI" id="CHEBI:59789"/>
    </ligand>
</feature>
<feature type="domain" description="tRNA/rRNA methyltransferase SpoU type" evidence="8">
    <location>
        <begin position="32"/>
        <end position="170"/>
    </location>
</feature>
<reference evidence="9 10" key="1">
    <citation type="journal article" date="2009" name="J. Bacteriol.">
        <title>Complete genome sequence of Robiginitalea biformata HTCC2501.</title>
        <authorList>
            <person name="Oh H.M."/>
            <person name="Giovannoni S.J."/>
            <person name="Lee K."/>
            <person name="Ferriera S."/>
            <person name="Johnson J."/>
            <person name="Cho J.C."/>
        </authorList>
    </citation>
    <scope>NUCLEOTIDE SEQUENCE [LARGE SCALE GENOMIC DNA]</scope>
    <source>
        <strain evidence="10">ATCC BAA-864 / HTCC2501 / KCTC 12146</strain>
    </source>
</reference>
<dbReference type="KEGG" id="rbi:RB2501_00151"/>
<keyword evidence="1 7" id="KW-0820">tRNA-binding</keyword>
<keyword evidence="6 7" id="KW-0694">RNA-binding</keyword>
<dbReference type="InterPro" id="IPR001537">
    <property type="entry name" value="SpoU_MeTrfase"/>
</dbReference>
<name>A4CNH3_ROBBH</name>
<dbReference type="eggNOG" id="COG0566">
    <property type="taxonomic scope" value="Bacteria"/>
</dbReference>
<evidence type="ECO:0000313" key="9">
    <source>
        <dbReference type="EMBL" id="EAR14440.1"/>
    </source>
</evidence>
<evidence type="ECO:0000256" key="7">
    <source>
        <dbReference type="HAMAP-Rule" id="MF_02060"/>
    </source>
</evidence>
<feature type="binding site" evidence="7">
    <location>
        <position position="108"/>
    </location>
    <ligand>
        <name>S-adenosyl-L-methionine</name>
        <dbReference type="ChEBI" id="CHEBI:59789"/>
    </ligand>
</feature>
<dbReference type="OrthoDB" id="9785673at2"/>
<comment type="function">
    <text evidence="7">Catalyzes the 2'-O methylation of guanosine at position 18 in tRNA.</text>
</comment>
<evidence type="ECO:0000256" key="3">
    <source>
        <dbReference type="ARBA" id="ARBA00022679"/>
    </source>
</evidence>
<dbReference type="GO" id="GO:0000049">
    <property type="term" value="F:tRNA binding"/>
    <property type="evidence" value="ECO:0007669"/>
    <property type="project" value="UniProtKB-UniRule"/>
</dbReference>
<dbReference type="PANTHER" id="PTHR43453:SF1">
    <property type="entry name" value="TRNA_RRNA METHYLTRANSFERASE SPOU TYPE DOMAIN-CONTAINING PROTEIN"/>
    <property type="match status" value="1"/>
</dbReference>
<evidence type="ECO:0000256" key="4">
    <source>
        <dbReference type="ARBA" id="ARBA00022691"/>
    </source>
</evidence>
<dbReference type="InterPro" id="IPR033671">
    <property type="entry name" value="TrmH"/>
</dbReference>
<evidence type="ECO:0000256" key="1">
    <source>
        <dbReference type="ARBA" id="ARBA00022555"/>
    </source>
</evidence>
<sequence>MDFGLLEYLEEFLTEQRRNRFLEVLANRTRYITVALQDVYQLHNASAVIRSCDIFGIQDAHLIEERFGNRLDKNIAMGAQRWVDIHRYKSTDACVHALREKGYRIVATSPHQGSVSPEALPLDTPVAVFFGTEKEGLSEGLIRQADAAIQIPMVGFTESLNVSVAAAIVLRELGTRLRKSELPWRLTEAEILEKRLDWAQKTIKSAPEIIAHYRRTH</sequence>
<dbReference type="GO" id="GO:0141100">
    <property type="term" value="F:tRNA (guanine(18)-2'-O)-methyltransferase activity"/>
    <property type="evidence" value="ECO:0007669"/>
    <property type="project" value="UniProtKB-UniRule"/>
</dbReference>
<evidence type="ECO:0000259" key="8">
    <source>
        <dbReference type="Pfam" id="PF00588"/>
    </source>
</evidence>
<dbReference type="SUPFAM" id="SSF75217">
    <property type="entry name" value="alpha/beta knot"/>
    <property type="match status" value="1"/>
</dbReference>
<keyword evidence="10" id="KW-1185">Reference proteome</keyword>
<dbReference type="STRING" id="313596.RB2501_00151"/>
<comment type="catalytic activity">
    <reaction evidence="7">
        <text>guanosine(18) in tRNA + S-adenosyl-L-methionine = 2'-O-methylguanosine(18) in tRNA + S-adenosyl-L-homocysteine + H(+)</text>
        <dbReference type="Rhea" id="RHEA:20077"/>
        <dbReference type="Rhea" id="RHEA-COMP:10190"/>
        <dbReference type="Rhea" id="RHEA-COMP:10192"/>
        <dbReference type="ChEBI" id="CHEBI:15378"/>
        <dbReference type="ChEBI" id="CHEBI:57856"/>
        <dbReference type="ChEBI" id="CHEBI:59789"/>
        <dbReference type="ChEBI" id="CHEBI:74269"/>
        <dbReference type="ChEBI" id="CHEBI:74445"/>
        <dbReference type="EC" id="2.1.1.34"/>
    </reaction>
</comment>
<dbReference type="HAMAP" id="MF_02060">
    <property type="entry name" value="tRNA_methyltr_TrmH"/>
    <property type="match status" value="1"/>
</dbReference>
<dbReference type="Gene3D" id="3.40.1280.10">
    <property type="match status" value="1"/>
</dbReference>
<proteinExistence type="inferred from homology"/>
<organism evidence="9 10">
    <name type="scientific">Robiginitalea biformata (strain ATCC BAA-864 / DSM 15991 / KCTC 12146 / HTCC2501)</name>
    <dbReference type="NCBI Taxonomy" id="313596"/>
    <lineage>
        <taxon>Bacteria</taxon>
        <taxon>Pseudomonadati</taxon>
        <taxon>Bacteroidota</taxon>
        <taxon>Flavobacteriia</taxon>
        <taxon>Flavobacteriales</taxon>
        <taxon>Flavobacteriaceae</taxon>
        <taxon>Robiginitalea</taxon>
    </lineage>
</organism>
<dbReference type="AlphaFoldDB" id="A4CNH3"/>
<dbReference type="EC" id="2.1.1.34" evidence="7"/>
<keyword evidence="4 7" id="KW-0949">S-adenosyl-L-methionine</keyword>
<feature type="binding site" evidence="7">
    <location>
        <position position="160"/>
    </location>
    <ligand>
        <name>S-adenosyl-L-methionine</name>
        <dbReference type="ChEBI" id="CHEBI:59789"/>
    </ligand>
</feature>
<dbReference type="EMBL" id="CP001712">
    <property type="protein sequence ID" value="EAR14440.1"/>
    <property type="molecule type" value="Genomic_DNA"/>
</dbReference>
<dbReference type="InterPro" id="IPR029028">
    <property type="entry name" value="Alpha/beta_knot_MTases"/>
</dbReference>
<keyword evidence="3 7" id="KW-0808">Transferase</keyword>
<keyword evidence="5 7" id="KW-0819">tRNA processing</keyword>
<comment type="similarity">
    <text evidence="7">Belongs to the class IV-like SAM-binding methyltransferase superfamily. RNA methyltransferase TrmH family.</text>
</comment>
<evidence type="ECO:0000256" key="6">
    <source>
        <dbReference type="ARBA" id="ARBA00022884"/>
    </source>
</evidence>
<dbReference type="PANTHER" id="PTHR43453">
    <property type="entry name" value="RRNA METHYLASE-LIKE"/>
    <property type="match status" value="1"/>
</dbReference>
<evidence type="ECO:0000313" key="10">
    <source>
        <dbReference type="Proteomes" id="UP000009049"/>
    </source>
</evidence>
<gene>
    <name evidence="7" type="primary">trmH</name>
    <name evidence="9" type="ordered locus">RB2501_00151</name>
</gene>
<comment type="caution">
    <text evidence="7">Lacks conserved residue(s) required for the propagation of feature annotation.</text>
</comment>
<evidence type="ECO:0000256" key="5">
    <source>
        <dbReference type="ARBA" id="ARBA00022694"/>
    </source>
</evidence>
<dbReference type="GO" id="GO:0002938">
    <property type="term" value="P:tRNA guanine ribose methylation"/>
    <property type="evidence" value="ECO:0007669"/>
    <property type="project" value="UniProtKB-UniRule"/>
</dbReference>
<dbReference type="HOGENOM" id="CLU_021322_4_1_10"/>
<accession>A4CNH3</accession>
<protein>
    <recommendedName>
        <fullName evidence="7">tRNA (guanosine(18)-2'-O)-methyltransferase</fullName>
        <ecNumber evidence="7">2.1.1.34</ecNumber>
    </recommendedName>
    <alternativeName>
        <fullName evidence="7">tRNA [Gm18] methyltransferase</fullName>
    </alternativeName>
</protein>
<dbReference type="RefSeq" id="WP_015755228.1">
    <property type="nucleotide sequence ID" value="NC_013222.1"/>
</dbReference>
<keyword evidence="2 7" id="KW-0489">Methyltransferase</keyword>
<dbReference type="InterPro" id="IPR029026">
    <property type="entry name" value="tRNA_m1G_MTases_N"/>
</dbReference>
<evidence type="ECO:0000256" key="2">
    <source>
        <dbReference type="ARBA" id="ARBA00022603"/>
    </source>
</evidence>
<dbReference type="Pfam" id="PF00588">
    <property type="entry name" value="SpoU_methylase"/>
    <property type="match status" value="1"/>
</dbReference>
<dbReference type="Proteomes" id="UP000009049">
    <property type="component" value="Chromosome"/>
</dbReference>